<gene>
    <name evidence="3" type="ORF">SAMN00808754_0014</name>
</gene>
<accession>A0A1W1V5F1</accession>
<evidence type="ECO:0000313" key="4">
    <source>
        <dbReference type="Proteomes" id="UP000192569"/>
    </source>
</evidence>
<dbReference type="Proteomes" id="UP000192569">
    <property type="component" value="Chromosome I"/>
</dbReference>
<organism evidence="3 4">
    <name type="scientific">Thermanaeromonas toyohensis ToBE</name>
    <dbReference type="NCBI Taxonomy" id="698762"/>
    <lineage>
        <taxon>Bacteria</taxon>
        <taxon>Bacillati</taxon>
        <taxon>Bacillota</taxon>
        <taxon>Clostridia</taxon>
        <taxon>Neomoorellales</taxon>
        <taxon>Neomoorellaceae</taxon>
        <taxon>Thermanaeromonas</taxon>
    </lineage>
</organism>
<dbReference type="InterPro" id="IPR052020">
    <property type="entry name" value="Cyclic_di-GMP/3'3'-cGAMP_PDE"/>
</dbReference>
<dbReference type="InterPro" id="IPR037522">
    <property type="entry name" value="HD_GYP_dom"/>
</dbReference>
<evidence type="ECO:0000313" key="3">
    <source>
        <dbReference type="EMBL" id="SMB88515.1"/>
    </source>
</evidence>
<feature type="domain" description="HD" evidence="1">
    <location>
        <begin position="20"/>
        <end position="141"/>
    </location>
</feature>
<evidence type="ECO:0000259" key="1">
    <source>
        <dbReference type="PROSITE" id="PS51831"/>
    </source>
</evidence>
<keyword evidence="4" id="KW-1185">Reference proteome</keyword>
<dbReference type="InterPro" id="IPR006674">
    <property type="entry name" value="HD_domain"/>
</dbReference>
<dbReference type="InterPro" id="IPR006675">
    <property type="entry name" value="HDIG_dom"/>
</dbReference>
<dbReference type="SUPFAM" id="SSF109604">
    <property type="entry name" value="HD-domain/PDEase-like"/>
    <property type="match status" value="1"/>
</dbReference>
<dbReference type="InterPro" id="IPR003607">
    <property type="entry name" value="HD/PDEase_dom"/>
</dbReference>
<dbReference type="Pfam" id="PF13487">
    <property type="entry name" value="HD_5"/>
    <property type="match status" value="1"/>
</dbReference>
<dbReference type="NCBIfam" id="TIGR00277">
    <property type="entry name" value="HDIG"/>
    <property type="match status" value="1"/>
</dbReference>
<dbReference type="AlphaFoldDB" id="A0A1W1V5F1"/>
<dbReference type="SMART" id="SM00471">
    <property type="entry name" value="HDc"/>
    <property type="match status" value="1"/>
</dbReference>
<reference evidence="3 4" key="1">
    <citation type="submission" date="2017-04" db="EMBL/GenBank/DDBJ databases">
        <authorList>
            <person name="Afonso C.L."/>
            <person name="Miller P.J."/>
            <person name="Scott M.A."/>
            <person name="Spackman E."/>
            <person name="Goraichik I."/>
            <person name="Dimitrov K.M."/>
            <person name="Suarez D.L."/>
            <person name="Swayne D.E."/>
        </authorList>
    </citation>
    <scope>NUCLEOTIDE SEQUENCE [LARGE SCALE GENOMIC DNA]</scope>
    <source>
        <strain evidence="3 4">ToBE</strain>
    </source>
</reference>
<dbReference type="RefSeq" id="WP_084662936.1">
    <property type="nucleotide sequence ID" value="NZ_LT838272.1"/>
</dbReference>
<dbReference type="EMBL" id="LT838272">
    <property type="protein sequence ID" value="SMB88515.1"/>
    <property type="molecule type" value="Genomic_DNA"/>
</dbReference>
<sequence>MDAYAVSALLEDLFRHSRLTYYHCLHVAVTARQVAMELGLEYQEVEKIFLGALFHDIGKLKIPRAILHKKGQLTPAEWEKMYKHPEEGCHLLPDTFPWQPIKEIILYHHERWDGRGYYGLSRTKIPLGARIIALADAFDAMTSRRPYQEARGLSAALRELEECSGSQFDPQVVEAFFSLTAGFLKGRQVLRPEKINLILNVTTRKLNSNEL</sequence>
<dbReference type="PROSITE" id="PS51832">
    <property type="entry name" value="HD_GYP"/>
    <property type="match status" value="1"/>
</dbReference>
<dbReference type="PROSITE" id="PS51831">
    <property type="entry name" value="HD"/>
    <property type="match status" value="1"/>
</dbReference>
<proteinExistence type="predicted"/>
<dbReference type="CDD" id="cd00077">
    <property type="entry name" value="HDc"/>
    <property type="match status" value="1"/>
</dbReference>
<dbReference type="OrthoDB" id="10822at2"/>
<dbReference type="Gene3D" id="1.10.3210.10">
    <property type="entry name" value="Hypothetical protein af1432"/>
    <property type="match status" value="1"/>
</dbReference>
<feature type="domain" description="HD-GYP" evidence="2">
    <location>
        <begin position="1"/>
        <end position="192"/>
    </location>
</feature>
<protein>
    <submittedName>
        <fullName evidence="3">HDIG domain-containing protein</fullName>
    </submittedName>
</protein>
<evidence type="ECO:0000259" key="2">
    <source>
        <dbReference type="PROSITE" id="PS51832"/>
    </source>
</evidence>
<name>A0A1W1V5F1_9FIRM</name>
<dbReference type="PANTHER" id="PTHR45228">
    <property type="entry name" value="CYCLIC DI-GMP PHOSPHODIESTERASE TM_0186-RELATED"/>
    <property type="match status" value="1"/>
</dbReference>
<dbReference type="STRING" id="698762.SAMN00808754_0014"/>